<protein>
    <submittedName>
        <fullName evidence="1">Uncharacterized protein</fullName>
    </submittedName>
</protein>
<name>A0AAN9T0C6_PSOTE</name>
<dbReference type="GO" id="GO:0008725">
    <property type="term" value="F:DNA-3-methyladenine glycosylase activity"/>
    <property type="evidence" value="ECO:0007669"/>
    <property type="project" value="InterPro"/>
</dbReference>
<dbReference type="Pfam" id="PF03352">
    <property type="entry name" value="Adenine_glyco"/>
    <property type="match status" value="1"/>
</dbReference>
<dbReference type="EMBL" id="JAYMYS010000001">
    <property type="protein sequence ID" value="KAK7409978.1"/>
    <property type="molecule type" value="Genomic_DNA"/>
</dbReference>
<dbReference type="InterPro" id="IPR005019">
    <property type="entry name" value="Adenine_glyco"/>
</dbReference>
<accession>A0AAN9T0C6</accession>
<evidence type="ECO:0000313" key="1">
    <source>
        <dbReference type="EMBL" id="KAK7409978.1"/>
    </source>
</evidence>
<keyword evidence="2" id="KW-1185">Reference proteome</keyword>
<dbReference type="Gene3D" id="1.10.340.30">
    <property type="entry name" value="Hypothetical protein, domain 2"/>
    <property type="match status" value="1"/>
</dbReference>
<organism evidence="1 2">
    <name type="scientific">Psophocarpus tetragonolobus</name>
    <name type="common">Winged bean</name>
    <name type="synonym">Dolichos tetragonolobus</name>
    <dbReference type="NCBI Taxonomy" id="3891"/>
    <lineage>
        <taxon>Eukaryota</taxon>
        <taxon>Viridiplantae</taxon>
        <taxon>Streptophyta</taxon>
        <taxon>Embryophyta</taxon>
        <taxon>Tracheophyta</taxon>
        <taxon>Spermatophyta</taxon>
        <taxon>Magnoliopsida</taxon>
        <taxon>eudicotyledons</taxon>
        <taxon>Gunneridae</taxon>
        <taxon>Pentapetalae</taxon>
        <taxon>rosids</taxon>
        <taxon>fabids</taxon>
        <taxon>Fabales</taxon>
        <taxon>Fabaceae</taxon>
        <taxon>Papilionoideae</taxon>
        <taxon>50 kb inversion clade</taxon>
        <taxon>NPAAA clade</taxon>
        <taxon>indigoferoid/millettioid clade</taxon>
        <taxon>Phaseoleae</taxon>
        <taxon>Psophocarpus</taxon>
    </lineage>
</organism>
<gene>
    <name evidence="1" type="ORF">VNO78_00430</name>
</gene>
<dbReference type="GO" id="GO:0006284">
    <property type="term" value="P:base-excision repair"/>
    <property type="evidence" value="ECO:0007669"/>
    <property type="project" value="InterPro"/>
</dbReference>
<dbReference type="AlphaFoldDB" id="A0AAN9T0C6"/>
<proteinExistence type="predicted"/>
<sequence length="141" mass="15761">MMRRGFQCVGPTVVYSLMQVARLVNDYASDTRNANLAILHASMSHCILCCATIFEDHSRKLLTNSIREDNYQLHSQGCICIAALMFASFPCSSWLSSGNFSFSKHSSDRYHKLADSNNKCGVTLSRCCGKRAEELLLEIQV</sequence>
<dbReference type="Proteomes" id="UP001386955">
    <property type="component" value="Unassembled WGS sequence"/>
</dbReference>
<evidence type="ECO:0000313" key="2">
    <source>
        <dbReference type="Proteomes" id="UP001386955"/>
    </source>
</evidence>
<reference evidence="1 2" key="1">
    <citation type="submission" date="2024-01" db="EMBL/GenBank/DDBJ databases">
        <title>The genomes of 5 underutilized Papilionoideae crops provide insights into root nodulation and disease resistanc.</title>
        <authorList>
            <person name="Jiang F."/>
        </authorList>
    </citation>
    <scope>NUCLEOTIDE SEQUENCE [LARGE SCALE GENOMIC DNA]</scope>
    <source>
        <strain evidence="1">DUOXIRENSHENG_FW03</strain>
        <tissue evidence="1">Leaves</tissue>
    </source>
</reference>
<comment type="caution">
    <text evidence="1">The sequence shown here is derived from an EMBL/GenBank/DDBJ whole genome shotgun (WGS) entry which is preliminary data.</text>
</comment>